<accession>A0A5K1JUY3</accession>
<sequence>MIHSPVERLAFAYLAQCRCDPANTIVYFTHLVAIADRMAESDSDSGGSASASMRDIDKLRSFIQNEKTQRGRFTLAEHAAYARILGFGRDADSEGGLGVELDDAVEDAFIAQAWRRARQRTWLAADQAEKRTQLDDALRLVAELRGSVALVEIWRQESGGGSGGGMAPEMAYQLLGVPGPAEAEAETETNETMLLEAYAMRIEDRPGQAERIREVLGVVAELRDSERLREFLATGHDPAEDTEIPEDPEIPEDANEAPECSAVVTEQVCASPCFYCFSLLRAVFARVFAFFAVALGLASDYDGDR</sequence>
<protein>
    <submittedName>
        <fullName evidence="2">DNA repair protein rad18</fullName>
    </submittedName>
</protein>
<dbReference type="InterPro" id="IPR025305">
    <property type="entry name" value="UCH_repeat_domain"/>
</dbReference>
<dbReference type="EMBL" id="LR724944">
    <property type="protein sequence ID" value="VWO95567.1"/>
    <property type="molecule type" value="Genomic_DNA"/>
</dbReference>
<evidence type="ECO:0000313" key="2">
    <source>
        <dbReference type="EMBL" id="VWO95567.1"/>
    </source>
</evidence>
<gene>
    <name evidence="2" type="primary">G4NFA1</name>
</gene>
<name>A0A5K1JUY3_9APHY</name>
<dbReference type="Pfam" id="PF13446">
    <property type="entry name" value="RPT"/>
    <property type="match status" value="1"/>
</dbReference>
<organism evidence="2">
    <name type="scientific">Ganoderma boninense</name>
    <dbReference type="NCBI Taxonomy" id="34458"/>
    <lineage>
        <taxon>Eukaryota</taxon>
        <taxon>Fungi</taxon>
        <taxon>Dikarya</taxon>
        <taxon>Basidiomycota</taxon>
        <taxon>Agaricomycotina</taxon>
        <taxon>Agaricomycetes</taxon>
        <taxon>Polyporales</taxon>
        <taxon>Polyporaceae</taxon>
        <taxon>Ganoderma</taxon>
    </lineage>
</organism>
<reference evidence="2" key="1">
    <citation type="submission" date="2019-10" db="EMBL/GenBank/DDBJ databases">
        <authorList>
            <person name="Nor Muhammad N."/>
        </authorList>
    </citation>
    <scope>NUCLEOTIDE SEQUENCE</scope>
</reference>
<feature type="domain" description="UCH repeated" evidence="1">
    <location>
        <begin position="169"/>
        <end position="232"/>
    </location>
</feature>
<evidence type="ECO:0000259" key="1">
    <source>
        <dbReference type="Pfam" id="PF13446"/>
    </source>
</evidence>
<dbReference type="AlphaFoldDB" id="A0A5K1JUY3"/>
<proteinExistence type="predicted"/>